<accession>A0ABP1Z0C1</accession>
<organism evidence="1 2">
    <name type="scientific">Thiomonas arsenitoxydans (strain DSM 22701 / CIP 110005 / 3As)</name>
    <dbReference type="NCBI Taxonomy" id="426114"/>
    <lineage>
        <taxon>Bacteria</taxon>
        <taxon>Pseudomonadati</taxon>
        <taxon>Pseudomonadota</taxon>
        <taxon>Betaproteobacteria</taxon>
        <taxon>Burkholderiales</taxon>
        <taxon>Thiomonas</taxon>
    </lineage>
</organism>
<reference evidence="1 2" key="1">
    <citation type="submission" date="2015-03" db="EMBL/GenBank/DDBJ databases">
        <authorList>
            <person name="Regsiter A."/>
            <person name="william w."/>
        </authorList>
    </citation>
    <scope>NUCLEOTIDE SEQUENCE [LARGE SCALE GENOMIC DNA]</scope>
    <source>
        <strain evidence="1 2">CB1</strain>
    </source>
</reference>
<name>A0ABP1Z0C1_THIA3</name>
<evidence type="ECO:0000313" key="2">
    <source>
        <dbReference type="Proteomes" id="UP000078599"/>
    </source>
</evidence>
<dbReference type="Proteomes" id="UP000078599">
    <property type="component" value="Unassembled WGS sequence"/>
</dbReference>
<gene>
    <name evidence="1" type="ORF">THICB1_120068</name>
</gene>
<proteinExistence type="predicted"/>
<protein>
    <submittedName>
        <fullName evidence="1">Uncharacterized protein</fullName>
    </submittedName>
</protein>
<keyword evidence="2" id="KW-1185">Reference proteome</keyword>
<comment type="caution">
    <text evidence="1">The sequence shown here is derived from an EMBL/GenBank/DDBJ whole genome shotgun (WGS) entry which is preliminary data.</text>
</comment>
<sequence length="163" mass="18057">MLQFRGVLLAAAIGALKSTRLGMQGWILAKGVIRDVVSLVVSDVSYVQRIKEDGVWRDRRTAEVGFEFVAQMKPRRAVERIASGPTQLAEHVVLLIVDRKAEVGLAMSGVELYVPTRPDLRKRRNLVLQEERPRVVAAIDPELYVVAKVSLGSLGRDVWVGGE</sequence>
<dbReference type="EMBL" id="CTRI01000004">
    <property type="protein sequence ID" value="CQR29395.1"/>
    <property type="molecule type" value="Genomic_DNA"/>
</dbReference>
<evidence type="ECO:0000313" key="1">
    <source>
        <dbReference type="EMBL" id="CQR29395.1"/>
    </source>
</evidence>